<dbReference type="CDD" id="cd01425">
    <property type="entry name" value="RPS2"/>
    <property type="match status" value="1"/>
</dbReference>
<dbReference type="Gene3D" id="3.40.50.10490">
    <property type="entry name" value="Glucose-6-phosphate isomerase like protein, domain 1"/>
    <property type="match status" value="1"/>
</dbReference>
<protein>
    <recommendedName>
        <fullName evidence="2">Small ribosomal subunit protein uS2c</fullName>
    </recommendedName>
</protein>
<dbReference type="InterPro" id="IPR001865">
    <property type="entry name" value="Ribosomal_uS2"/>
</dbReference>
<keyword evidence="3" id="KW-0934">Plastid</keyword>
<keyword evidence="2 3" id="KW-0689">Ribosomal protein</keyword>
<dbReference type="AlphaFoldDB" id="A0A386AZY0"/>
<dbReference type="HAMAP" id="MF_00291_B">
    <property type="entry name" value="Ribosomal_uS2_B"/>
    <property type="match status" value="1"/>
</dbReference>
<dbReference type="GO" id="GO:0003735">
    <property type="term" value="F:structural constituent of ribosome"/>
    <property type="evidence" value="ECO:0007669"/>
    <property type="project" value="InterPro"/>
</dbReference>
<dbReference type="SUPFAM" id="SSF52313">
    <property type="entry name" value="Ribosomal protein S2"/>
    <property type="match status" value="1"/>
</dbReference>
<proteinExistence type="inferred from homology"/>
<comment type="subcellular location">
    <subcellularLocation>
        <location evidence="2">Plastid</location>
        <location evidence="2">Chloroplast</location>
    </subcellularLocation>
</comment>
<dbReference type="GO" id="GO:0009507">
    <property type="term" value="C:chloroplast"/>
    <property type="evidence" value="ECO:0007669"/>
    <property type="project" value="UniProtKB-SubCell"/>
</dbReference>
<dbReference type="EMBL" id="MH591105">
    <property type="protein sequence ID" value="AYC65008.1"/>
    <property type="molecule type" value="Genomic_DNA"/>
</dbReference>
<evidence type="ECO:0000256" key="2">
    <source>
        <dbReference type="HAMAP-Rule" id="MF_00291"/>
    </source>
</evidence>
<evidence type="ECO:0000256" key="1">
    <source>
        <dbReference type="ARBA" id="ARBA00006242"/>
    </source>
</evidence>
<keyword evidence="3" id="KW-0150">Chloroplast</keyword>
<dbReference type="GeneID" id="38278853"/>
<name>A0A386AZY0_9CHLO</name>
<dbReference type="PANTHER" id="PTHR12534:SF0">
    <property type="entry name" value="SMALL RIBOSOMAL SUBUNIT PROTEIN US2M"/>
    <property type="match status" value="1"/>
</dbReference>
<comment type="similarity">
    <text evidence="1 2">Belongs to the universal ribosomal protein uS2 family.</text>
</comment>
<organism evidence="3">
    <name type="scientific">Callipsygma wilsonis</name>
    <dbReference type="NCBI Taxonomy" id="2320807"/>
    <lineage>
        <taxon>Eukaryota</taxon>
        <taxon>Viridiplantae</taxon>
        <taxon>Chlorophyta</taxon>
        <taxon>core chlorophytes</taxon>
        <taxon>Ulvophyceae</taxon>
        <taxon>TCBD clade</taxon>
        <taxon>Bryopsidales</taxon>
        <taxon>Halimedineae</taxon>
        <taxon>Halimedaceae</taxon>
        <taxon>Rhipiliopsideae</taxon>
        <taxon>Callipsygma</taxon>
    </lineage>
</organism>
<keyword evidence="2" id="KW-0687">Ribonucleoprotein</keyword>
<evidence type="ECO:0000313" key="3">
    <source>
        <dbReference type="EMBL" id="AYC65008.1"/>
    </source>
</evidence>
<gene>
    <name evidence="2 3" type="primary">rps2</name>
</gene>
<reference evidence="3" key="2">
    <citation type="journal article" date="2019" name="Mol. Phylogenet. Evol.">
        <title>Reassessment of the classification of bryopsidales (chlorophyta) based on chloroplast phylogenomic analyses.</title>
        <authorList>
            <person name="Cremen M.C."/>
            <person name="Leliaert F."/>
            <person name="West J."/>
            <person name="Lam D.W."/>
            <person name="Shimada S."/>
            <person name="Lopez-Bautista J.M."/>
            <person name="Verbruggen H."/>
        </authorList>
    </citation>
    <scope>NUCLEOTIDE SEQUENCE</scope>
</reference>
<accession>A0A386AZY0</accession>
<dbReference type="InterPro" id="IPR005706">
    <property type="entry name" value="Ribosomal_uS2_bac/mit/plastid"/>
</dbReference>
<dbReference type="Pfam" id="PF00318">
    <property type="entry name" value="Ribosomal_S2"/>
    <property type="match status" value="1"/>
</dbReference>
<dbReference type="GO" id="GO:0005763">
    <property type="term" value="C:mitochondrial small ribosomal subunit"/>
    <property type="evidence" value="ECO:0007669"/>
    <property type="project" value="TreeGrafter"/>
</dbReference>
<reference evidence="3" key="1">
    <citation type="submission" date="2018-07" db="EMBL/GenBank/DDBJ databases">
        <authorList>
            <person name="Quirk P.G."/>
            <person name="Krulwich T.A."/>
        </authorList>
    </citation>
    <scope>NUCLEOTIDE SEQUENCE</scope>
</reference>
<geneLocation type="chloroplast" evidence="3"/>
<dbReference type="NCBIfam" id="TIGR01011">
    <property type="entry name" value="rpsB_bact"/>
    <property type="match status" value="2"/>
</dbReference>
<dbReference type="PRINTS" id="PR00395">
    <property type="entry name" value="RIBOSOMALS2"/>
</dbReference>
<dbReference type="InterPro" id="IPR023591">
    <property type="entry name" value="Ribosomal_uS2_flav_dom_sf"/>
</dbReference>
<dbReference type="PANTHER" id="PTHR12534">
    <property type="entry name" value="30S RIBOSOMAL PROTEIN S2 PROKARYOTIC AND ORGANELLAR"/>
    <property type="match status" value="1"/>
</dbReference>
<dbReference type="RefSeq" id="YP_009519096.1">
    <property type="nucleotide sequence ID" value="NC_039522.1"/>
</dbReference>
<dbReference type="GO" id="GO:0006412">
    <property type="term" value="P:translation"/>
    <property type="evidence" value="ECO:0007669"/>
    <property type="project" value="UniProtKB-UniRule"/>
</dbReference>
<sequence length="209" mass="24284">MITMKVKKIVKKMVEAGIHLGDSSCNPKMKPYIYNKKNNQIIINIYKTYKLLKRAYFFLFYSCRKGKRVLFVGTKKNIYQCIKKTAQKCDSWYIDKRWLGGFLTNWEITKRSISEIRIKKKPFSKNLEGVQTMYELPDIIIIVGQQKEINLVKECKKLEIPCVTILDTNCNPSLTNFFIPANDDSLRSVSFILNQLSKAIKKGSSLYGK</sequence>